<evidence type="ECO:0000313" key="1">
    <source>
        <dbReference type="EMBL" id="OGL80893.1"/>
    </source>
</evidence>
<reference evidence="1 2" key="1">
    <citation type="journal article" date="2016" name="Nat. Commun.">
        <title>Thousands of microbial genomes shed light on interconnected biogeochemical processes in an aquifer system.</title>
        <authorList>
            <person name="Anantharaman K."/>
            <person name="Brown C.T."/>
            <person name="Hug L.A."/>
            <person name="Sharon I."/>
            <person name="Castelle C.J."/>
            <person name="Probst A.J."/>
            <person name="Thomas B.C."/>
            <person name="Singh A."/>
            <person name="Wilkins M.J."/>
            <person name="Karaoz U."/>
            <person name="Brodie E.L."/>
            <person name="Williams K.H."/>
            <person name="Hubbard S.S."/>
            <person name="Banfield J.F."/>
        </authorList>
    </citation>
    <scope>NUCLEOTIDE SEQUENCE [LARGE SCALE GENOMIC DNA]</scope>
</reference>
<dbReference type="EMBL" id="MGEK01000037">
    <property type="protein sequence ID" value="OGL80893.1"/>
    <property type="molecule type" value="Genomic_DNA"/>
</dbReference>
<comment type="caution">
    <text evidence="1">The sequence shown here is derived from an EMBL/GenBank/DDBJ whole genome shotgun (WGS) entry which is preliminary data.</text>
</comment>
<protein>
    <submittedName>
        <fullName evidence="1">Uncharacterized protein</fullName>
    </submittedName>
</protein>
<organism evidence="1 2">
    <name type="scientific">Candidatus Uhrbacteria bacterium RIFCSPLOWO2_01_FULL_47_25</name>
    <dbReference type="NCBI Taxonomy" id="1802402"/>
    <lineage>
        <taxon>Bacteria</taxon>
        <taxon>Candidatus Uhriibacteriota</taxon>
    </lineage>
</organism>
<gene>
    <name evidence="1" type="ORF">A2936_05685</name>
</gene>
<name>A0A1F7URE2_9BACT</name>
<dbReference type="Proteomes" id="UP000176846">
    <property type="component" value="Unassembled WGS sequence"/>
</dbReference>
<accession>A0A1F7URE2</accession>
<evidence type="ECO:0000313" key="2">
    <source>
        <dbReference type="Proteomes" id="UP000176846"/>
    </source>
</evidence>
<proteinExistence type="predicted"/>
<sequence length="304" mass="35024">MAHRRVGEPTIKERRVSHMASPYKVEFGDMIECFRRLAEFGLDWELLQAIKQDSRIAQAMVCGGNTKLQGYDSFQIGRYPEQTLQTLVRGLFVPPDEQVELIRESNRRWRWGFTEEDFSSLGDPPIWPRQPLGVTVLVPYFETVQQTYLRLVGAIRGSYGREEVNMRGLRQFRASYLELHVASNVDHTPGLRWERIDLGASLSTEEREQWLQGELEMPAAGVLAAVLHFPRWVANIGQNLAQFIPPVCLGGWKIEEPTTGNYWLRFWVGAPHNKRGQSYRFGLWVDSTGSVMRDTRLALPMFIR</sequence>
<dbReference type="AlphaFoldDB" id="A0A1F7URE2"/>